<feature type="signal peptide" evidence="2">
    <location>
        <begin position="1"/>
        <end position="27"/>
    </location>
</feature>
<accession>A0A7W7RDN6</accession>
<feature type="chain" id="PRO_5038712383" description="Lipoprotein" evidence="2">
    <location>
        <begin position="28"/>
        <end position="154"/>
    </location>
</feature>
<sequence length="154" mass="15842">MPNSSTSRPWRTAFLCAVLLAPTAACGGQGDEPDGPPAMESVDTDRPTYDPSPEPDSMGETAIIGQTQQATVNGLRIGVVSTRDGEADVSIGSGPGIDEDNPEKVSGEADDSVTLDNGYTITFEEIENSDPDAGGDDEAGGTGSVRLTVTPPEE</sequence>
<feature type="compositionally biased region" description="Acidic residues" evidence="1">
    <location>
        <begin position="124"/>
        <end position="139"/>
    </location>
</feature>
<comment type="caution">
    <text evidence="3">The sequence shown here is derived from an EMBL/GenBank/DDBJ whole genome shotgun (WGS) entry which is preliminary data.</text>
</comment>
<feature type="region of interest" description="Disordered" evidence="1">
    <location>
        <begin position="24"/>
        <end position="60"/>
    </location>
</feature>
<keyword evidence="4" id="KW-1185">Reference proteome</keyword>
<dbReference type="Proteomes" id="UP000523007">
    <property type="component" value="Unassembled WGS sequence"/>
</dbReference>
<reference evidence="3 4" key="1">
    <citation type="submission" date="2020-08" db="EMBL/GenBank/DDBJ databases">
        <title>Sequencing the genomes of 1000 actinobacteria strains.</title>
        <authorList>
            <person name="Klenk H.-P."/>
        </authorList>
    </citation>
    <scope>NUCLEOTIDE SEQUENCE [LARGE SCALE GENOMIC DNA]</scope>
    <source>
        <strain evidence="3 4">DSM 102030</strain>
    </source>
</reference>
<name>A0A7W7RDN6_9ACTN</name>
<organism evidence="3 4">
    <name type="scientific">Lipingzhangella halophila</name>
    <dbReference type="NCBI Taxonomy" id="1783352"/>
    <lineage>
        <taxon>Bacteria</taxon>
        <taxon>Bacillati</taxon>
        <taxon>Actinomycetota</taxon>
        <taxon>Actinomycetes</taxon>
        <taxon>Streptosporangiales</taxon>
        <taxon>Nocardiopsidaceae</taxon>
        <taxon>Lipingzhangella</taxon>
    </lineage>
</organism>
<evidence type="ECO:0008006" key="5">
    <source>
        <dbReference type="Google" id="ProtNLM"/>
    </source>
</evidence>
<dbReference type="RefSeq" id="WP_184575004.1">
    <property type="nucleotide sequence ID" value="NZ_JACHJT010000001.1"/>
</dbReference>
<proteinExistence type="predicted"/>
<keyword evidence="2" id="KW-0732">Signal</keyword>
<evidence type="ECO:0000313" key="3">
    <source>
        <dbReference type="EMBL" id="MBB4930063.1"/>
    </source>
</evidence>
<feature type="region of interest" description="Disordered" evidence="1">
    <location>
        <begin position="83"/>
        <end position="154"/>
    </location>
</feature>
<protein>
    <recommendedName>
        <fullName evidence="5">Lipoprotein</fullName>
    </recommendedName>
</protein>
<evidence type="ECO:0000313" key="4">
    <source>
        <dbReference type="Proteomes" id="UP000523007"/>
    </source>
</evidence>
<evidence type="ECO:0000256" key="1">
    <source>
        <dbReference type="SAM" id="MobiDB-lite"/>
    </source>
</evidence>
<dbReference type="EMBL" id="JACHJT010000001">
    <property type="protein sequence ID" value="MBB4930063.1"/>
    <property type="molecule type" value="Genomic_DNA"/>
</dbReference>
<gene>
    <name evidence="3" type="ORF">F4561_000883</name>
</gene>
<dbReference type="AlphaFoldDB" id="A0A7W7RDN6"/>
<evidence type="ECO:0000256" key="2">
    <source>
        <dbReference type="SAM" id="SignalP"/>
    </source>
</evidence>